<evidence type="ECO:0000313" key="2">
    <source>
        <dbReference type="EMBL" id="KAF3690359.1"/>
    </source>
</evidence>
<reference evidence="2 3" key="1">
    <citation type="submission" date="2019-02" db="EMBL/GenBank/DDBJ databases">
        <title>Opniocepnalus argus genome.</title>
        <authorList>
            <person name="Zhou C."/>
            <person name="Xiao S."/>
        </authorList>
    </citation>
    <scope>NUCLEOTIDE SEQUENCE [LARGE SCALE GENOMIC DNA]</scope>
    <source>
        <strain evidence="2">OARG1902GOOAL</strain>
        <tissue evidence="2">Muscle</tissue>
    </source>
</reference>
<feature type="region of interest" description="Disordered" evidence="1">
    <location>
        <begin position="1"/>
        <end position="28"/>
    </location>
</feature>
<reference evidence="3" key="2">
    <citation type="submission" date="2019-02" db="EMBL/GenBank/DDBJ databases">
        <title>Opniocepnalus argus Var Kimnra genome.</title>
        <authorList>
            <person name="Zhou C."/>
            <person name="Xiao S."/>
        </authorList>
    </citation>
    <scope>NUCLEOTIDE SEQUENCE [LARGE SCALE GENOMIC DNA]</scope>
</reference>
<dbReference type="AlphaFoldDB" id="A0A6G1PJF9"/>
<organism evidence="2 3">
    <name type="scientific">Channa argus</name>
    <name type="common">Northern snakehead</name>
    <name type="synonym">Ophicephalus argus</name>
    <dbReference type="NCBI Taxonomy" id="215402"/>
    <lineage>
        <taxon>Eukaryota</taxon>
        <taxon>Metazoa</taxon>
        <taxon>Chordata</taxon>
        <taxon>Craniata</taxon>
        <taxon>Vertebrata</taxon>
        <taxon>Euteleostomi</taxon>
        <taxon>Actinopterygii</taxon>
        <taxon>Neopterygii</taxon>
        <taxon>Teleostei</taxon>
        <taxon>Neoteleostei</taxon>
        <taxon>Acanthomorphata</taxon>
        <taxon>Anabantaria</taxon>
        <taxon>Anabantiformes</taxon>
        <taxon>Channoidei</taxon>
        <taxon>Channidae</taxon>
        <taxon>Channa</taxon>
    </lineage>
</organism>
<protein>
    <submittedName>
        <fullName evidence="2">Uncharacterized protein</fullName>
    </submittedName>
</protein>
<keyword evidence="3" id="KW-1185">Reference proteome</keyword>
<evidence type="ECO:0000256" key="1">
    <source>
        <dbReference type="SAM" id="MobiDB-lite"/>
    </source>
</evidence>
<proteinExistence type="predicted"/>
<accession>A0A6G1PJF9</accession>
<gene>
    <name evidence="2" type="ORF">EXN66_Car006031</name>
</gene>
<dbReference type="EMBL" id="CM015716">
    <property type="protein sequence ID" value="KAF3690359.1"/>
    <property type="molecule type" value="Genomic_DNA"/>
</dbReference>
<evidence type="ECO:0000313" key="3">
    <source>
        <dbReference type="Proteomes" id="UP000503349"/>
    </source>
</evidence>
<sequence length="68" mass="7457">MPLFGLWEETGGSPHKHGENVETPQKGHSLTGMQTARLLGGNANPSNTVLPRKLVQQLINHCEKLIFP</sequence>
<dbReference type="Proteomes" id="UP000503349">
    <property type="component" value="Chromosome 5"/>
</dbReference>
<name>A0A6G1PJF9_CHAAH</name>